<dbReference type="PANTHER" id="PTHR44809">
    <property type="match status" value="1"/>
</dbReference>
<dbReference type="PANTHER" id="PTHR44809:SF1">
    <property type="entry name" value="PROTEIN O-MANNOSYL-TRANSFERASE TMTC1"/>
    <property type="match status" value="1"/>
</dbReference>
<dbReference type="EMBL" id="QMFY01000023">
    <property type="protein sequence ID" value="RAV98002.1"/>
    <property type="molecule type" value="Genomic_DNA"/>
</dbReference>
<dbReference type="Pfam" id="PF13432">
    <property type="entry name" value="TPR_16"/>
    <property type="match status" value="1"/>
</dbReference>
<proteinExistence type="predicted"/>
<accession>A0A364XUR0</accession>
<gene>
    <name evidence="1" type="ORF">DQQ10_25705</name>
</gene>
<dbReference type="InterPro" id="IPR052943">
    <property type="entry name" value="TMTC_O-mannosyl-trnsfr"/>
</dbReference>
<dbReference type="AlphaFoldDB" id="A0A364XUR0"/>
<dbReference type="Gene3D" id="1.25.40.10">
    <property type="entry name" value="Tetratricopeptide repeat domain"/>
    <property type="match status" value="1"/>
</dbReference>
<evidence type="ECO:0000313" key="2">
    <source>
        <dbReference type="Proteomes" id="UP000251889"/>
    </source>
</evidence>
<comment type="caution">
    <text evidence="1">The sequence shown here is derived from an EMBL/GenBank/DDBJ whole genome shotgun (WGS) entry which is preliminary data.</text>
</comment>
<dbReference type="OrthoDB" id="791132at2"/>
<protein>
    <submittedName>
        <fullName evidence="1">O-linked GlcNAc transferase</fullName>
    </submittedName>
</protein>
<dbReference type="GO" id="GO:0016740">
    <property type="term" value="F:transferase activity"/>
    <property type="evidence" value="ECO:0007669"/>
    <property type="project" value="UniProtKB-KW"/>
</dbReference>
<reference evidence="1 2" key="1">
    <citation type="submission" date="2018-06" db="EMBL/GenBank/DDBJ databases">
        <title>Chryseolinea flavus sp. nov., a member of the phylum Bacteroidetes isolated from soil.</title>
        <authorList>
            <person name="Li Y."/>
            <person name="Wang J."/>
        </authorList>
    </citation>
    <scope>NUCLEOTIDE SEQUENCE [LARGE SCALE GENOMIC DNA]</scope>
    <source>
        <strain evidence="1 2">SDU1-6</strain>
    </source>
</reference>
<dbReference type="InterPro" id="IPR011990">
    <property type="entry name" value="TPR-like_helical_dom_sf"/>
</dbReference>
<dbReference type="Proteomes" id="UP000251889">
    <property type="component" value="Unassembled WGS sequence"/>
</dbReference>
<organism evidence="1 2">
    <name type="scientific">Pseudochryseolinea flava</name>
    <dbReference type="NCBI Taxonomy" id="2059302"/>
    <lineage>
        <taxon>Bacteria</taxon>
        <taxon>Pseudomonadati</taxon>
        <taxon>Bacteroidota</taxon>
        <taxon>Cytophagia</taxon>
        <taxon>Cytophagales</taxon>
        <taxon>Fulvivirgaceae</taxon>
        <taxon>Pseudochryseolinea</taxon>
    </lineage>
</organism>
<dbReference type="SUPFAM" id="SSF48452">
    <property type="entry name" value="TPR-like"/>
    <property type="match status" value="1"/>
</dbReference>
<name>A0A364XUR0_9BACT</name>
<evidence type="ECO:0000313" key="1">
    <source>
        <dbReference type="EMBL" id="RAV98002.1"/>
    </source>
</evidence>
<sequence>MTDMAYENYEIEEKFQAADKLINEGKIAEAATMLEEILADVPDFGKAHNHMGWLYETKFKNFKQAEEFYRLALKFAPEYPAAYYNYAYLLSTLRRFDDLENLLNTALKLPGISFATIYNEFGLMREIQGRYDDAVHYFRLYIQNSFDSKTIETAAESIRRCNRKRELLDNR</sequence>
<keyword evidence="2" id="KW-1185">Reference proteome</keyword>
<keyword evidence="1" id="KW-0808">Transferase</keyword>